<name>A0A9N9VQ56_9HYPO</name>
<gene>
    <name evidence="2" type="ORF">CRHIZ90672A_00018980</name>
</gene>
<evidence type="ECO:0000313" key="3">
    <source>
        <dbReference type="Proteomes" id="UP000696573"/>
    </source>
</evidence>
<organism evidence="2 3">
    <name type="scientific">Clonostachys rhizophaga</name>
    <dbReference type="NCBI Taxonomy" id="160324"/>
    <lineage>
        <taxon>Eukaryota</taxon>
        <taxon>Fungi</taxon>
        <taxon>Dikarya</taxon>
        <taxon>Ascomycota</taxon>
        <taxon>Pezizomycotina</taxon>
        <taxon>Sordariomycetes</taxon>
        <taxon>Hypocreomycetidae</taxon>
        <taxon>Hypocreales</taxon>
        <taxon>Bionectriaceae</taxon>
        <taxon>Clonostachys</taxon>
    </lineage>
</organism>
<feature type="domain" description="Heterokaryon incompatibility" evidence="1">
    <location>
        <begin position="50"/>
        <end position="196"/>
    </location>
</feature>
<proteinExistence type="predicted"/>
<dbReference type="InterPro" id="IPR010730">
    <property type="entry name" value="HET"/>
</dbReference>
<protein>
    <recommendedName>
        <fullName evidence="1">Heterokaryon incompatibility domain-containing protein</fullName>
    </recommendedName>
</protein>
<dbReference type="OrthoDB" id="4161196at2759"/>
<reference evidence="2" key="1">
    <citation type="submission" date="2021-10" db="EMBL/GenBank/DDBJ databases">
        <authorList>
            <person name="Piombo E."/>
        </authorList>
    </citation>
    <scope>NUCLEOTIDE SEQUENCE</scope>
</reference>
<dbReference type="PANTHER" id="PTHR33112:SF10">
    <property type="entry name" value="TOL"/>
    <property type="match status" value="1"/>
</dbReference>
<accession>A0A9N9VQ56</accession>
<dbReference type="Proteomes" id="UP000696573">
    <property type="component" value="Unassembled WGS sequence"/>
</dbReference>
<dbReference type="EMBL" id="CABFNQ020000720">
    <property type="protein sequence ID" value="CAH0026370.1"/>
    <property type="molecule type" value="Genomic_DNA"/>
</dbReference>
<dbReference type="Pfam" id="PF06985">
    <property type="entry name" value="HET"/>
    <property type="match status" value="1"/>
</dbReference>
<dbReference type="AlphaFoldDB" id="A0A9N9VQ56"/>
<sequence>MRRRNNEYLRLPTRLLDVKPSDDPSSIRLHVVEEADRKKADRMKADKYRYLALSHRWGEFKEPPWRTLQENILERRMKGFKLDELPKTFQDAIEVTRELGIKYLWIDSLCIIQDNSDDWKQESERMHAVYASAYCTIAATSGLDSSAGFLAGIVPHENLLLQDEQGQPIVISTNMADFEKDVNQGGLSKRAWVMQERYLSPRTIHFTHSEIYAECGEGVCVGDNIFLQCNEETNKFFRLDPQFPDRLRGSGFAATLKFLLSMLEGYSQCDITKSSDRAIAISGLLTRIERALPCSIYHGVFAWYLHRTLLWNRSNGQTTEKIRYELQSVPSWSWLAYPGPIEFCTSHLDYKSLDVLKKIEVHGGALNTTIWEITNLGINISKKESGGEKYPYRLKDSNGERGSISFDEETAFSPVPNVAILARHTDRNDIRYFVMFVGPRTSQDGYERLGIGILDKECRLRGIGIGSIF</sequence>
<dbReference type="PANTHER" id="PTHR33112">
    <property type="entry name" value="DOMAIN PROTEIN, PUTATIVE-RELATED"/>
    <property type="match status" value="1"/>
</dbReference>
<evidence type="ECO:0000259" key="1">
    <source>
        <dbReference type="Pfam" id="PF06985"/>
    </source>
</evidence>
<keyword evidence="3" id="KW-1185">Reference proteome</keyword>
<evidence type="ECO:0000313" key="2">
    <source>
        <dbReference type="EMBL" id="CAH0026370.1"/>
    </source>
</evidence>
<comment type="caution">
    <text evidence="2">The sequence shown here is derived from an EMBL/GenBank/DDBJ whole genome shotgun (WGS) entry which is preliminary data.</text>
</comment>